<reference evidence="3" key="1">
    <citation type="submission" date="2025-08" db="UniProtKB">
        <authorList>
            <consortium name="RefSeq"/>
        </authorList>
    </citation>
    <scope>IDENTIFICATION</scope>
</reference>
<gene>
    <name evidence="3" type="primary">LOC106120693</name>
</gene>
<feature type="transmembrane region" description="Helical" evidence="1">
    <location>
        <begin position="96"/>
        <end position="115"/>
    </location>
</feature>
<sequence length="119" mass="13441">MNNFTFVLFIYVAIQLSFLEACKKPLNSLNDEGFRSINRDIQVQNYADIITNAIFAHAIRKFSYIISVPKSLGMAAIINFLQLIAGFLSFILDNNYMAYILPNLWGIITGAIRSLNSAR</sequence>
<name>A0AAJ6ZFE3_PAPXU</name>
<organism evidence="3">
    <name type="scientific">Papilio xuthus</name>
    <name type="common">Asian swallowtail butterfly</name>
    <dbReference type="NCBI Taxonomy" id="66420"/>
    <lineage>
        <taxon>Eukaryota</taxon>
        <taxon>Metazoa</taxon>
        <taxon>Ecdysozoa</taxon>
        <taxon>Arthropoda</taxon>
        <taxon>Hexapoda</taxon>
        <taxon>Insecta</taxon>
        <taxon>Pterygota</taxon>
        <taxon>Neoptera</taxon>
        <taxon>Endopterygota</taxon>
        <taxon>Lepidoptera</taxon>
        <taxon>Glossata</taxon>
        <taxon>Ditrysia</taxon>
        <taxon>Papilionoidea</taxon>
        <taxon>Papilionidae</taxon>
        <taxon>Papilioninae</taxon>
        <taxon>Papilio</taxon>
    </lineage>
</organism>
<feature type="transmembrane region" description="Helical" evidence="1">
    <location>
        <begin position="71"/>
        <end position="90"/>
    </location>
</feature>
<protein>
    <submittedName>
        <fullName evidence="3">Uncharacterized protein LOC106120693</fullName>
    </submittedName>
</protein>
<keyword evidence="2" id="KW-0732">Signal</keyword>
<keyword evidence="1" id="KW-0812">Transmembrane</keyword>
<feature type="chain" id="PRO_5042489120" evidence="2">
    <location>
        <begin position="22"/>
        <end position="119"/>
    </location>
</feature>
<evidence type="ECO:0000313" key="3">
    <source>
        <dbReference type="RefSeq" id="XP_013171517.1"/>
    </source>
</evidence>
<evidence type="ECO:0000256" key="1">
    <source>
        <dbReference type="SAM" id="Phobius"/>
    </source>
</evidence>
<proteinExistence type="predicted"/>
<dbReference type="RefSeq" id="XP_013171517.1">
    <property type="nucleotide sequence ID" value="XM_013316063.1"/>
</dbReference>
<dbReference type="Proteomes" id="UP000694872">
    <property type="component" value="Unplaced"/>
</dbReference>
<accession>A0AAJ6ZFE3</accession>
<dbReference type="KEGG" id="pxu:106120693"/>
<dbReference type="AlphaFoldDB" id="A0AAJ6ZFE3"/>
<keyword evidence="1" id="KW-1133">Transmembrane helix</keyword>
<feature type="signal peptide" evidence="2">
    <location>
        <begin position="1"/>
        <end position="21"/>
    </location>
</feature>
<keyword evidence="1" id="KW-0472">Membrane</keyword>
<dbReference type="GeneID" id="106120693"/>
<evidence type="ECO:0000256" key="2">
    <source>
        <dbReference type="SAM" id="SignalP"/>
    </source>
</evidence>